<dbReference type="Pfam" id="PF18758">
    <property type="entry name" value="KDZ"/>
    <property type="match status" value="1"/>
</dbReference>
<sequence length="653" mass="74182">MRNAFLEYKNSNPMSYPFHNSDDGEGKPSLLIMLVDIHDGERRGRIPVLPGDTFPAVSLMHAGYISPSPIMPTIAFLVRTIELFHGLQRTMSSYSVQSFTRLVCHMLRVPYRIYLRTQISLTFDIYYQIYEGSMSIIKVALGHDAPDYRLRHSCPCCHLKLKDEPQRKISLFVTSDGNSSLSRLAHHHEVDCHTFESDYRLSWEYVDQFKDEVKYRKNREDISGDGSDIPDQCMGWENAWSSEKQLSTALDETGIYAVVCQHGIVQIFTDMIKSDVMFGYDIACSFLATLRKSSLGSLVQDNNFQVATGAFHGAAHHRTCQLSHIIGMKDGAGLEPLEECEQCFSASNAVAIVTWHSSAYHRGLRIDMHFQRWDEEKFLALPTHLTTKYKVAITTLRESERTLERLAKAPCFLDADSRCPGFLESEKAYLKALAAEPPLERLGIEYLDALECYYAAESTISTLSSAMVLSTPTTIHNQHGYNADASNTLKCEAERYHAFELQDNAFQRVVHLECEGCFNPETRWTPVSVDWIAASKLRNDRDANRLLDEIERGGISRALELEKVALPGTNYKAREQIMKALSRRSTTLASNLEKYNKLATEMIPPRPHLTWAEVTSLDFVADVHILRGRGDVRTRDWASPVNREATRAWLKRE</sequence>
<evidence type="ECO:0008006" key="3">
    <source>
        <dbReference type="Google" id="ProtNLM"/>
    </source>
</evidence>
<gene>
    <name evidence="1" type="ORF">BS47DRAFT_685970</name>
</gene>
<proteinExistence type="predicted"/>
<keyword evidence="2" id="KW-1185">Reference proteome</keyword>
<dbReference type="AlphaFoldDB" id="A0A9P6DH01"/>
<name>A0A9P6DH01_9AGAM</name>
<dbReference type="EMBL" id="MU129228">
    <property type="protein sequence ID" value="KAF9504426.1"/>
    <property type="molecule type" value="Genomic_DNA"/>
</dbReference>
<evidence type="ECO:0000313" key="1">
    <source>
        <dbReference type="EMBL" id="KAF9504426.1"/>
    </source>
</evidence>
<evidence type="ECO:0000313" key="2">
    <source>
        <dbReference type="Proteomes" id="UP000886523"/>
    </source>
</evidence>
<accession>A0A9P6DH01</accession>
<dbReference type="InterPro" id="IPR040521">
    <property type="entry name" value="KDZ"/>
</dbReference>
<dbReference type="PANTHER" id="PTHR33096:SF1">
    <property type="entry name" value="CXC1-LIKE CYSTEINE CLUSTER ASSOCIATED WITH KDZ TRANSPOSASES DOMAIN-CONTAINING PROTEIN"/>
    <property type="match status" value="1"/>
</dbReference>
<dbReference type="OrthoDB" id="2505969at2759"/>
<comment type="caution">
    <text evidence="1">The sequence shown here is derived from an EMBL/GenBank/DDBJ whole genome shotgun (WGS) entry which is preliminary data.</text>
</comment>
<protein>
    <recommendedName>
        <fullName evidence="3">Transposase</fullName>
    </recommendedName>
</protein>
<reference evidence="1" key="1">
    <citation type="journal article" date="2020" name="Nat. Commun.">
        <title>Large-scale genome sequencing of mycorrhizal fungi provides insights into the early evolution of symbiotic traits.</title>
        <authorList>
            <person name="Miyauchi S."/>
            <person name="Kiss E."/>
            <person name="Kuo A."/>
            <person name="Drula E."/>
            <person name="Kohler A."/>
            <person name="Sanchez-Garcia M."/>
            <person name="Morin E."/>
            <person name="Andreopoulos B."/>
            <person name="Barry K.W."/>
            <person name="Bonito G."/>
            <person name="Buee M."/>
            <person name="Carver A."/>
            <person name="Chen C."/>
            <person name="Cichocki N."/>
            <person name="Clum A."/>
            <person name="Culley D."/>
            <person name="Crous P.W."/>
            <person name="Fauchery L."/>
            <person name="Girlanda M."/>
            <person name="Hayes R.D."/>
            <person name="Keri Z."/>
            <person name="LaButti K."/>
            <person name="Lipzen A."/>
            <person name="Lombard V."/>
            <person name="Magnuson J."/>
            <person name="Maillard F."/>
            <person name="Murat C."/>
            <person name="Nolan M."/>
            <person name="Ohm R.A."/>
            <person name="Pangilinan J."/>
            <person name="Pereira M.F."/>
            <person name="Perotto S."/>
            <person name="Peter M."/>
            <person name="Pfister S."/>
            <person name="Riley R."/>
            <person name="Sitrit Y."/>
            <person name="Stielow J.B."/>
            <person name="Szollosi G."/>
            <person name="Zifcakova L."/>
            <person name="Stursova M."/>
            <person name="Spatafora J.W."/>
            <person name="Tedersoo L."/>
            <person name="Vaario L.M."/>
            <person name="Yamada A."/>
            <person name="Yan M."/>
            <person name="Wang P."/>
            <person name="Xu J."/>
            <person name="Bruns T."/>
            <person name="Baldrian P."/>
            <person name="Vilgalys R."/>
            <person name="Dunand C."/>
            <person name="Henrissat B."/>
            <person name="Grigoriev I.V."/>
            <person name="Hibbett D."/>
            <person name="Nagy L.G."/>
            <person name="Martin F.M."/>
        </authorList>
    </citation>
    <scope>NUCLEOTIDE SEQUENCE</scope>
    <source>
        <strain evidence="1">UP504</strain>
    </source>
</reference>
<organism evidence="1 2">
    <name type="scientific">Hydnum rufescens UP504</name>
    <dbReference type="NCBI Taxonomy" id="1448309"/>
    <lineage>
        <taxon>Eukaryota</taxon>
        <taxon>Fungi</taxon>
        <taxon>Dikarya</taxon>
        <taxon>Basidiomycota</taxon>
        <taxon>Agaricomycotina</taxon>
        <taxon>Agaricomycetes</taxon>
        <taxon>Cantharellales</taxon>
        <taxon>Hydnaceae</taxon>
        <taxon>Hydnum</taxon>
    </lineage>
</organism>
<dbReference type="Proteomes" id="UP000886523">
    <property type="component" value="Unassembled WGS sequence"/>
</dbReference>
<dbReference type="PANTHER" id="PTHR33096">
    <property type="entry name" value="CXC2 DOMAIN-CONTAINING PROTEIN"/>
    <property type="match status" value="1"/>
</dbReference>